<evidence type="ECO:0000313" key="3">
    <source>
        <dbReference type="Proteomes" id="UP000765845"/>
    </source>
</evidence>
<proteinExistence type="predicted"/>
<name>A0ABX1GEC9_9GAMM</name>
<keyword evidence="1" id="KW-0812">Transmembrane</keyword>
<keyword evidence="1" id="KW-1133">Transmembrane helix</keyword>
<sequence>MNLFADYLAKFKRYRTPVLAVLATVMLVCSAVWSFDVPWSEIIGYLIACLLGVTVIVISAALVVFLFKWVQGRGR</sequence>
<organism evidence="2 3">
    <name type="scientific">Spongiibacter thalassae</name>
    <dbReference type="NCBI Taxonomy" id="2721624"/>
    <lineage>
        <taxon>Bacteria</taxon>
        <taxon>Pseudomonadati</taxon>
        <taxon>Pseudomonadota</taxon>
        <taxon>Gammaproteobacteria</taxon>
        <taxon>Cellvibrionales</taxon>
        <taxon>Spongiibacteraceae</taxon>
        <taxon>Spongiibacter</taxon>
    </lineage>
</organism>
<dbReference type="Proteomes" id="UP000765845">
    <property type="component" value="Unassembled WGS sequence"/>
</dbReference>
<dbReference type="RefSeq" id="WP_168449792.1">
    <property type="nucleotide sequence ID" value="NZ_JAAWWK010000002.1"/>
</dbReference>
<protein>
    <submittedName>
        <fullName evidence="2">Uncharacterized protein</fullName>
    </submittedName>
</protein>
<feature type="transmembrane region" description="Helical" evidence="1">
    <location>
        <begin position="44"/>
        <end position="67"/>
    </location>
</feature>
<comment type="caution">
    <text evidence="2">The sequence shown here is derived from an EMBL/GenBank/DDBJ whole genome shotgun (WGS) entry which is preliminary data.</text>
</comment>
<keyword evidence="1" id="KW-0472">Membrane</keyword>
<dbReference type="EMBL" id="JAAWWK010000002">
    <property type="protein sequence ID" value="NKI17281.1"/>
    <property type="molecule type" value="Genomic_DNA"/>
</dbReference>
<accession>A0ABX1GEC9</accession>
<evidence type="ECO:0000313" key="2">
    <source>
        <dbReference type="EMBL" id="NKI17281.1"/>
    </source>
</evidence>
<keyword evidence="3" id="KW-1185">Reference proteome</keyword>
<reference evidence="2 3" key="1">
    <citation type="submission" date="2020-04" db="EMBL/GenBank/DDBJ databases">
        <authorList>
            <person name="Yoon J."/>
        </authorList>
    </citation>
    <scope>NUCLEOTIDE SEQUENCE [LARGE SCALE GENOMIC DNA]</scope>
    <source>
        <strain evidence="2 3">KMU-166</strain>
    </source>
</reference>
<gene>
    <name evidence="2" type="ORF">HCU74_07595</name>
</gene>
<evidence type="ECO:0000256" key="1">
    <source>
        <dbReference type="SAM" id="Phobius"/>
    </source>
</evidence>